<organism evidence="2 3">
    <name type="scientific">Cirrhinus mrigala</name>
    <name type="common">Mrigala</name>
    <dbReference type="NCBI Taxonomy" id="683832"/>
    <lineage>
        <taxon>Eukaryota</taxon>
        <taxon>Metazoa</taxon>
        <taxon>Chordata</taxon>
        <taxon>Craniata</taxon>
        <taxon>Vertebrata</taxon>
        <taxon>Euteleostomi</taxon>
        <taxon>Actinopterygii</taxon>
        <taxon>Neopterygii</taxon>
        <taxon>Teleostei</taxon>
        <taxon>Ostariophysi</taxon>
        <taxon>Cypriniformes</taxon>
        <taxon>Cyprinidae</taxon>
        <taxon>Labeoninae</taxon>
        <taxon>Labeonini</taxon>
        <taxon>Cirrhinus</taxon>
    </lineage>
</organism>
<evidence type="ECO:0000313" key="3">
    <source>
        <dbReference type="Proteomes" id="UP001529510"/>
    </source>
</evidence>
<accession>A0ABD0RNX9</accession>
<feature type="non-terminal residue" evidence="2">
    <location>
        <position position="1"/>
    </location>
</feature>
<gene>
    <name evidence="2" type="ORF">M9458_003218</name>
</gene>
<name>A0ABD0RNX9_CIRMR</name>
<keyword evidence="3" id="KW-1185">Reference proteome</keyword>
<dbReference type="EMBL" id="JAMKFB020000002">
    <property type="protein sequence ID" value="KAL0200031.1"/>
    <property type="molecule type" value="Genomic_DNA"/>
</dbReference>
<dbReference type="Proteomes" id="UP001529510">
    <property type="component" value="Unassembled WGS sequence"/>
</dbReference>
<feature type="signal peptide" evidence="1">
    <location>
        <begin position="1"/>
        <end position="15"/>
    </location>
</feature>
<protein>
    <submittedName>
        <fullName evidence="2">Uncharacterized protein</fullName>
    </submittedName>
</protein>
<sequence>VLGVWCFCVAVSCLPDVVVRPVFLERLFSNHGVPLHYLQHLTRDVHLHLPLSFAEE</sequence>
<reference evidence="2 3" key="1">
    <citation type="submission" date="2024-05" db="EMBL/GenBank/DDBJ databases">
        <title>Genome sequencing and assembly of Indian major carp, Cirrhinus mrigala (Hamilton, 1822).</title>
        <authorList>
            <person name="Mohindra V."/>
            <person name="Chowdhury L.M."/>
            <person name="Lal K."/>
            <person name="Jena J.K."/>
        </authorList>
    </citation>
    <scope>NUCLEOTIDE SEQUENCE [LARGE SCALE GENOMIC DNA]</scope>
    <source>
        <strain evidence="2">CM1030</strain>
        <tissue evidence="2">Blood</tissue>
    </source>
</reference>
<feature type="non-terminal residue" evidence="2">
    <location>
        <position position="56"/>
    </location>
</feature>
<evidence type="ECO:0000313" key="2">
    <source>
        <dbReference type="EMBL" id="KAL0200031.1"/>
    </source>
</evidence>
<evidence type="ECO:0000256" key="1">
    <source>
        <dbReference type="SAM" id="SignalP"/>
    </source>
</evidence>
<dbReference type="AlphaFoldDB" id="A0ABD0RNX9"/>
<feature type="chain" id="PRO_5044772204" evidence="1">
    <location>
        <begin position="16"/>
        <end position="56"/>
    </location>
</feature>
<comment type="caution">
    <text evidence="2">The sequence shown here is derived from an EMBL/GenBank/DDBJ whole genome shotgun (WGS) entry which is preliminary data.</text>
</comment>
<keyword evidence="1" id="KW-0732">Signal</keyword>
<proteinExistence type="predicted"/>